<feature type="region of interest" description="Disordered" evidence="2">
    <location>
        <begin position="175"/>
        <end position="240"/>
    </location>
</feature>
<name>A0AAI8YIX2_9PEZI</name>
<dbReference type="EMBL" id="CAUWAG010000008">
    <property type="protein sequence ID" value="CAJ2506288.1"/>
    <property type="molecule type" value="Genomic_DNA"/>
</dbReference>
<dbReference type="PANTHER" id="PTHR47417">
    <property type="entry name" value="SMR DOMAIN-CONTAINING PROTEIN YPL199C"/>
    <property type="match status" value="1"/>
</dbReference>
<comment type="caution">
    <text evidence="4">The sequence shown here is derived from an EMBL/GenBank/DDBJ whole genome shotgun (WGS) entry which is preliminary data.</text>
</comment>
<sequence>MSQSIPLTRLGGKAFNHSASNDAEAEYDRLRDQARAEASKRNSCFDRAHQAYERGDGAEAKQLSNEGKAHAAKMDEYNKQASDYVFRENNATGRVADDTIDLHGQFVEEAENILEQRIRYAQQQGQTHLHVIVGKGNHSVNHIQKIKPRVEKVCQELGLQYATEDNAGIMYVNLQGGEATMPPPPQQPSGQHDGYPGGGGGHQQPYHGGQQHGGQQQQHHGGQQQHGGGQQQQQEQPDLAQKIVQKLTRKLGDCCVVM</sequence>
<evidence type="ECO:0000256" key="1">
    <source>
        <dbReference type="SAM" id="Coils"/>
    </source>
</evidence>
<dbReference type="PROSITE" id="PS50828">
    <property type="entry name" value="SMR"/>
    <property type="match status" value="1"/>
</dbReference>
<gene>
    <name evidence="4" type="ORF">KHLLAP_LOCUS6756</name>
</gene>
<dbReference type="Pfam" id="PF08590">
    <property type="entry name" value="DUF1771"/>
    <property type="match status" value="1"/>
</dbReference>
<feature type="compositionally biased region" description="Low complexity" evidence="2">
    <location>
        <begin position="203"/>
        <end position="223"/>
    </location>
</feature>
<evidence type="ECO:0000313" key="5">
    <source>
        <dbReference type="Proteomes" id="UP001295740"/>
    </source>
</evidence>
<evidence type="ECO:0000259" key="3">
    <source>
        <dbReference type="PROSITE" id="PS50828"/>
    </source>
</evidence>
<dbReference type="InterPro" id="IPR013899">
    <property type="entry name" value="DUF1771"/>
</dbReference>
<dbReference type="SMART" id="SM00463">
    <property type="entry name" value="SMR"/>
    <property type="match status" value="1"/>
</dbReference>
<reference evidence="4" key="1">
    <citation type="submission" date="2023-10" db="EMBL/GenBank/DDBJ databases">
        <authorList>
            <person name="Hackl T."/>
        </authorList>
    </citation>
    <scope>NUCLEOTIDE SEQUENCE</scope>
</reference>
<dbReference type="AlphaFoldDB" id="A0AAI8YIX2"/>
<keyword evidence="5" id="KW-1185">Reference proteome</keyword>
<protein>
    <submittedName>
        <fullName evidence="4">Uu.00g004180.m01.CDS01</fullName>
    </submittedName>
</protein>
<dbReference type="Gene3D" id="3.30.1370.110">
    <property type="match status" value="1"/>
</dbReference>
<organism evidence="4 5">
    <name type="scientific">Anthostomella pinea</name>
    <dbReference type="NCBI Taxonomy" id="933095"/>
    <lineage>
        <taxon>Eukaryota</taxon>
        <taxon>Fungi</taxon>
        <taxon>Dikarya</taxon>
        <taxon>Ascomycota</taxon>
        <taxon>Pezizomycotina</taxon>
        <taxon>Sordariomycetes</taxon>
        <taxon>Xylariomycetidae</taxon>
        <taxon>Xylariales</taxon>
        <taxon>Xylariaceae</taxon>
        <taxon>Anthostomella</taxon>
    </lineage>
</organism>
<dbReference type="SMART" id="SM01162">
    <property type="entry name" value="DUF1771"/>
    <property type="match status" value="1"/>
</dbReference>
<dbReference type="InterPro" id="IPR036063">
    <property type="entry name" value="Smr_dom_sf"/>
</dbReference>
<dbReference type="PANTHER" id="PTHR47417:SF1">
    <property type="entry name" value="SMR DOMAIN-CONTAINING PROTEIN YPL199C"/>
    <property type="match status" value="1"/>
</dbReference>
<proteinExistence type="predicted"/>
<evidence type="ECO:0000256" key="2">
    <source>
        <dbReference type="SAM" id="MobiDB-lite"/>
    </source>
</evidence>
<accession>A0AAI8YIX2</accession>
<feature type="coiled-coil region" evidence="1">
    <location>
        <begin position="20"/>
        <end position="80"/>
    </location>
</feature>
<dbReference type="InterPro" id="IPR002625">
    <property type="entry name" value="Smr_dom"/>
</dbReference>
<dbReference type="InterPro" id="IPR053020">
    <property type="entry name" value="Smr_domain_protein"/>
</dbReference>
<feature type="domain" description="Smr" evidence="3">
    <location>
        <begin position="100"/>
        <end position="175"/>
    </location>
</feature>
<keyword evidence="1" id="KW-0175">Coiled coil</keyword>
<evidence type="ECO:0000313" key="4">
    <source>
        <dbReference type="EMBL" id="CAJ2506288.1"/>
    </source>
</evidence>
<dbReference type="Pfam" id="PF01713">
    <property type="entry name" value="Smr"/>
    <property type="match status" value="1"/>
</dbReference>
<dbReference type="Proteomes" id="UP001295740">
    <property type="component" value="Unassembled WGS sequence"/>
</dbReference>
<dbReference type="SUPFAM" id="SSF160443">
    <property type="entry name" value="SMR domain-like"/>
    <property type="match status" value="1"/>
</dbReference>